<evidence type="ECO:0000313" key="1">
    <source>
        <dbReference type="EMBL" id="AHZ10811.1"/>
    </source>
</evidence>
<organism evidence="1 2">
    <name type="scientific">Bacillus phage Megatron</name>
    <dbReference type="NCBI Taxonomy" id="1486661"/>
    <lineage>
        <taxon>Viruses</taxon>
        <taxon>Duplodnaviria</taxon>
        <taxon>Heunggongvirae</taxon>
        <taxon>Uroviricota</taxon>
        <taxon>Caudoviricetes</taxon>
        <taxon>Herelleviridae</taxon>
        <taxon>Bastillevirinae</taxon>
        <taxon>Wphvirus</taxon>
        <taxon>Wphvirus megatron</taxon>
    </lineage>
</organism>
<sequence length="57" mass="6725">MFQVRDVKCIAYVDNVEVGSFVIESIVGHEMEKVLESAQWAYEQTWGLTNVDWEEEW</sequence>
<dbReference type="EMBL" id="KJ489401">
    <property type="protein sequence ID" value="AHZ10811.1"/>
    <property type="molecule type" value="Genomic_DNA"/>
</dbReference>
<dbReference type="KEGG" id="vg:19525938"/>
<evidence type="ECO:0000313" key="2">
    <source>
        <dbReference type="Proteomes" id="UP000026906"/>
    </source>
</evidence>
<name>A0A024B3N2_9CAUD</name>
<reference evidence="2" key="1">
    <citation type="submission" date="2014-09" db="EMBL/GenBank/DDBJ databases">
        <authorList>
            <person name="Sauder A.B."/>
            <person name="McKenzie Q.R."/>
            <person name="Temple L.M."/>
            <person name="Alexis B.K."/>
            <person name="Al-Atrache Z."/>
            <person name="Lewis L.O."/>
            <person name="Loesser-Casey K.E."/>
            <person name="Mitchell K.J."/>
        </authorList>
    </citation>
    <scope>NUCLEOTIDE SEQUENCE [LARGE SCALE GENOMIC DNA]</scope>
</reference>
<proteinExistence type="predicted"/>
<protein>
    <submittedName>
        <fullName evidence="1">Uncharacterized protein</fullName>
    </submittedName>
</protein>
<dbReference type="Proteomes" id="UP000026906">
    <property type="component" value="Segment"/>
</dbReference>
<accession>A0A024B3N2</accession>
<keyword evidence="2" id="KW-1185">Reference proteome</keyword>
<dbReference type="RefSeq" id="YP_009036300.1">
    <property type="nucleotide sequence ID" value="NC_024211.1"/>
</dbReference>
<dbReference type="GeneID" id="19525938"/>